<dbReference type="Gene3D" id="2.60.40.10">
    <property type="entry name" value="Immunoglobulins"/>
    <property type="match status" value="1"/>
</dbReference>
<dbReference type="PANTHER" id="PTHR24169">
    <property type="entry name" value="NUCLEAR FACTOR NF-KAPPA-B PROTEIN"/>
    <property type="match status" value="1"/>
</dbReference>
<dbReference type="Proteomes" id="UP000292052">
    <property type="component" value="Unassembled WGS sequence"/>
</dbReference>
<evidence type="ECO:0000259" key="2">
    <source>
        <dbReference type="SMART" id="SM00429"/>
    </source>
</evidence>
<name>A0A482VRR7_ASBVE</name>
<dbReference type="CDD" id="cd08310">
    <property type="entry name" value="Death_NFkB-like"/>
    <property type="match status" value="1"/>
</dbReference>
<feature type="repeat" description="ANK" evidence="1">
    <location>
        <begin position="380"/>
        <end position="412"/>
    </location>
</feature>
<dbReference type="InterPro" id="IPR013783">
    <property type="entry name" value="Ig-like_fold"/>
</dbReference>
<evidence type="ECO:0000313" key="4">
    <source>
        <dbReference type="Proteomes" id="UP000292052"/>
    </source>
</evidence>
<dbReference type="CDD" id="cd01177">
    <property type="entry name" value="IPT_NFkappaB"/>
    <property type="match status" value="1"/>
</dbReference>
<protein>
    <submittedName>
        <fullName evidence="3">Nuclear factor NF-kappa-B p110 subunit</fullName>
    </submittedName>
</protein>
<dbReference type="Pfam" id="PF12796">
    <property type="entry name" value="Ank_2"/>
    <property type="match status" value="1"/>
</dbReference>
<gene>
    <name evidence="3" type="ORF">BDFB_004967</name>
</gene>
<dbReference type="GO" id="GO:0000978">
    <property type="term" value="F:RNA polymerase II cis-regulatory region sequence-specific DNA binding"/>
    <property type="evidence" value="ECO:0007669"/>
    <property type="project" value="TreeGrafter"/>
</dbReference>
<keyword evidence="4" id="KW-1185">Reference proteome</keyword>
<dbReference type="PRINTS" id="PR00057">
    <property type="entry name" value="NFKBTNSCPFCT"/>
</dbReference>
<dbReference type="InterPro" id="IPR002909">
    <property type="entry name" value="IPT_dom"/>
</dbReference>
<dbReference type="SMART" id="SM00429">
    <property type="entry name" value="IPT"/>
    <property type="match status" value="1"/>
</dbReference>
<dbReference type="OrthoDB" id="10254686at2759"/>
<dbReference type="AlphaFoldDB" id="A0A482VRR7"/>
<dbReference type="GO" id="GO:0048731">
    <property type="term" value="P:system development"/>
    <property type="evidence" value="ECO:0007669"/>
    <property type="project" value="UniProtKB-ARBA"/>
</dbReference>
<dbReference type="SMART" id="SM00248">
    <property type="entry name" value="ANK"/>
    <property type="match status" value="5"/>
</dbReference>
<dbReference type="InterPro" id="IPR032397">
    <property type="entry name" value="RHD_dimer"/>
</dbReference>
<dbReference type="Gene3D" id="1.25.40.20">
    <property type="entry name" value="Ankyrin repeat-containing domain"/>
    <property type="match status" value="1"/>
</dbReference>
<comment type="caution">
    <text evidence="3">The sequence shown here is derived from an EMBL/GenBank/DDBJ whole genome shotgun (WGS) entry which is preliminary data.</text>
</comment>
<dbReference type="Gene3D" id="1.10.533.10">
    <property type="entry name" value="Death Domain, Fas"/>
    <property type="match status" value="1"/>
</dbReference>
<dbReference type="STRING" id="1661398.A0A482VRR7"/>
<dbReference type="InterPro" id="IPR033926">
    <property type="entry name" value="IPT_NFkappaB"/>
</dbReference>
<dbReference type="PROSITE" id="PS50088">
    <property type="entry name" value="ANK_REPEAT"/>
    <property type="match status" value="2"/>
</dbReference>
<keyword evidence="1" id="KW-0040">ANK repeat</keyword>
<feature type="domain" description="IPT/TIG" evidence="2">
    <location>
        <begin position="1"/>
        <end position="97"/>
    </location>
</feature>
<evidence type="ECO:0000256" key="1">
    <source>
        <dbReference type="PROSITE-ProRule" id="PRU00023"/>
    </source>
</evidence>
<evidence type="ECO:0000313" key="3">
    <source>
        <dbReference type="EMBL" id="RZC35454.1"/>
    </source>
</evidence>
<dbReference type="InterPro" id="IPR036770">
    <property type="entry name" value="Ankyrin_rpt-contain_sf"/>
</dbReference>
<dbReference type="GO" id="GO:0000981">
    <property type="term" value="F:DNA-binding transcription factor activity, RNA polymerase II-specific"/>
    <property type="evidence" value="ECO:0007669"/>
    <property type="project" value="TreeGrafter"/>
</dbReference>
<dbReference type="InterPro" id="IPR014756">
    <property type="entry name" value="Ig_E-set"/>
</dbReference>
<dbReference type="SUPFAM" id="SSF48403">
    <property type="entry name" value="Ankyrin repeat"/>
    <property type="match status" value="1"/>
</dbReference>
<dbReference type="GO" id="GO:0048468">
    <property type="term" value="P:cell development"/>
    <property type="evidence" value="ECO:0007669"/>
    <property type="project" value="UniProtKB-ARBA"/>
</dbReference>
<dbReference type="SUPFAM" id="SSF81296">
    <property type="entry name" value="E set domains"/>
    <property type="match status" value="1"/>
</dbReference>
<accession>A0A482VRR7</accession>
<dbReference type="Pfam" id="PF00023">
    <property type="entry name" value="Ank"/>
    <property type="match status" value="1"/>
</dbReference>
<sequence length="606" mass="68707">MDHCTSPAKGGREIFILVERVTKKNIKVRFYELDDDDSVLWEDYGKFSDLDVHHQYAIVFKTPPYKDPNIKTPVRVYIELERPSDRARSEPKEFTYIVSSNNYKPGAKRARPSYDNNSSYDTSLASDELPVPINNLYIENIPSILDNVELQVTSGELQQALTNINSDEFQRIFNDFGSEYSMVTGAAEVTTDSPMGFGKKGYLAKNKSAVGFGSLRNKGVKTYRNILQSRNSAEENVMAKQVVSELKNFIKTHPSDDKAVNMLKHHLMQENKTNALHISIRENELMDVMFLLKMVYVWKQHELLNVHSDNHETALHIATALNYEEIVANLIVCKADVSIGDADMNTSVHTAVVHNASIAVFEKLLSVSNVKSFIDSENNDGNTALDIAIDNNNIKALKLLCLHGADINKQHKKSGFTPLRFAVEKQNIDVLKYILQHVEVNPLIEDFQGINPLQAALKKDNAELLEVVTEFMKRNDYCDVEVKNEIEDCSDDEFEEKFSVKLEQITPEELREMYQNIKHFSPNCLDDISQILDQSGTWQNLAELLDLGYLLRSGLCESKGSPTKLLLKLAIESNGDTVLQIRDFLENLDETQAVEIIDNMVRSQFV</sequence>
<dbReference type="SUPFAM" id="SSF47986">
    <property type="entry name" value="DEATH domain"/>
    <property type="match status" value="1"/>
</dbReference>
<dbReference type="InterPro" id="IPR000451">
    <property type="entry name" value="NFkB/Dor"/>
</dbReference>
<dbReference type="EMBL" id="QDEB01070615">
    <property type="protein sequence ID" value="RZC35454.1"/>
    <property type="molecule type" value="Genomic_DNA"/>
</dbReference>
<dbReference type="GO" id="GO:0005737">
    <property type="term" value="C:cytoplasm"/>
    <property type="evidence" value="ECO:0007669"/>
    <property type="project" value="InterPro"/>
</dbReference>
<feature type="repeat" description="ANK" evidence="1">
    <location>
        <begin position="310"/>
        <end position="342"/>
    </location>
</feature>
<reference evidence="3 4" key="1">
    <citation type="submission" date="2017-03" db="EMBL/GenBank/DDBJ databases">
        <title>Genome of the blue death feigning beetle - Asbolus verrucosus.</title>
        <authorList>
            <person name="Rider S.D."/>
        </authorList>
    </citation>
    <scope>NUCLEOTIDE SEQUENCE [LARGE SCALE GENOMIC DNA]</scope>
    <source>
        <strain evidence="3">Butters</strain>
        <tissue evidence="3">Head and leg muscle</tissue>
    </source>
</reference>
<dbReference type="PANTHER" id="PTHR24169:SF28">
    <property type="entry name" value="NUCLEAR FACTOR NF-KAPPA-B P110 SUBUNIT"/>
    <property type="match status" value="1"/>
</dbReference>
<proteinExistence type="predicted"/>
<organism evidence="3 4">
    <name type="scientific">Asbolus verrucosus</name>
    <name type="common">Desert ironclad beetle</name>
    <dbReference type="NCBI Taxonomy" id="1661398"/>
    <lineage>
        <taxon>Eukaryota</taxon>
        <taxon>Metazoa</taxon>
        <taxon>Ecdysozoa</taxon>
        <taxon>Arthropoda</taxon>
        <taxon>Hexapoda</taxon>
        <taxon>Insecta</taxon>
        <taxon>Pterygota</taxon>
        <taxon>Neoptera</taxon>
        <taxon>Endopterygota</taxon>
        <taxon>Coleoptera</taxon>
        <taxon>Polyphaga</taxon>
        <taxon>Cucujiformia</taxon>
        <taxon>Tenebrionidae</taxon>
        <taxon>Pimeliinae</taxon>
        <taxon>Asbolus</taxon>
    </lineage>
</organism>
<dbReference type="InterPro" id="IPR002110">
    <property type="entry name" value="Ankyrin_rpt"/>
</dbReference>
<dbReference type="InterPro" id="IPR011029">
    <property type="entry name" value="DEATH-like_dom_sf"/>
</dbReference>
<dbReference type="Pfam" id="PF16179">
    <property type="entry name" value="RHD_dimer"/>
    <property type="match status" value="1"/>
</dbReference>
<dbReference type="PROSITE" id="PS50297">
    <property type="entry name" value="ANK_REP_REGION"/>
    <property type="match status" value="1"/>
</dbReference>